<accession>A0ABZ2M8U3</accession>
<dbReference type="InterPro" id="IPR000172">
    <property type="entry name" value="GMC_OxRdtase_N"/>
</dbReference>
<keyword evidence="4" id="KW-0560">Oxidoreductase</keyword>
<dbReference type="Pfam" id="PF00732">
    <property type="entry name" value="GMC_oxred_N"/>
    <property type="match status" value="1"/>
</dbReference>
<name>A0ABZ2M8U3_9BACT</name>
<dbReference type="InterPro" id="IPR007867">
    <property type="entry name" value="GMC_OxRtase_C"/>
</dbReference>
<dbReference type="SUPFAM" id="SSF51905">
    <property type="entry name" value="FAD/NAD(P)-binding domain"/>
    <property type="match status" value="1"/>
</dbReference>
<sequence length="540" mass="58922">MPTNQERADICIIGAGPAGAVAATRLAEEGFRVVVLEQGDWPDYRKARGAHADFEINAGADWGWNPNTRKLPADYPINGTESDIDVVQYNAVGGGTVIFAAQWHRNLPSDFCVRTLDGVADDWPIAYEDLRPYYERVERAFGISGLAGDPAFPPGEGPPLPPVPMGRIGRRVAAAHNALGWHWWPGSNAIATRPYGALKPCVQRGTCLWGCADGAKGSADRTHWPRAVELGVRLITGARVRQIAVDARGLADGAVWIDREGREHITRADVIILAANGIGTPRLLLLSATRGHGEGLANASGMVGRRLMLHPFGVVTGLFSENMQSTQGPWGQHIYTLQFYETDARRGFVRGAKWGLQPTGGPVSATRDWPWGHANPVWGPSFHENVRARLGHSAMWGIVAEDLPEESNRVVLDPTLTDTDGIPAPKILYRVSENSTRLMDFHVARARESLEAAGAYKTFVAPQIRETGWHQLGTARMGMDRTTSVVDPWGRAHDVPNLYIMDGSIWPTSSGMNPTATICALALRCTEHMISERRTQRVPA</sequence>
<keyword evidence="3" id="KW-0274">FAD</keyword>
<dbReference type="Pfam" id="PF13450">
    <property type="entry name" value="NAD_binding_8"/>
    <property type="match status" value="1"/>
</dbReference>
<evidence type="ECO:0000256" key="4">
    <source>
        <dbReference type="ARBA" id="ARBA00023002"/>
    </source>
</evidence>
<evidence type="ECO:0000313" key="8">
    <source>
        <dbReference type="Proteomes" id="UP001370348"/>
    </source>
</evidence>
<reference evidence="7 8" key="1">
    <citation type="submission" date="2021-12" db="EMBL/GenBank/DDBJ databases">
        <title>Discovery of the Pendulisporaceae a myxobacterial family with distinct sporulation behavior and unique specialized metabolism.</title>
        <authorList>
            <person name="Garcia R."/>
            <person name="Popoff A."/>
            <person name="Bader C.D."/>
            <person name="Loehr J."/>
            <person name="Walesch S."/>
            <person name="Walt C."/>
            <person name="Boldt J."/>
            <person name="Bunk B."/>
            <person name="Haeckl F.J.F.P.J."/>
            <person name="Gunesch A.P."/>
            <person name="Birkelbach J."/>
            <person name="Nuebel U."/>
            <person name="Pietschmann T."/>
            <person name="Bach T."/>
            <person name="Mueller R."/>
        </authorList>
    </citation>
    <scope>NUCLEOTIDE SEQUENCE [LARGE SCALE GENOMIC DNA]</scope>
    <source>
        <strain evidence="7 8">MSr11954</strain>
    </source>
</reference>
<keyword evidence="2" id="KW-0285">Flavoprotein</keyword>
<protein>
    <submittedName>
        <fullName evidence="7">GMC family oxidoreductase</fullName>
    </submittedName>
</protein>
<gene>
    <name evidence="7" type="ORF">LZC94_17060</name>
</gene>
<dbReference type="Gene3D" id="3.50.50.60">
    <property type="entry name" value="FAD/NAD(P)-binding domain"/>
    <property type="match status" value="2"/>
</dbReference>
<organism evidence="7 8">
    <name type="scientific">Pendulispora albinea</name>
    <dbReference type="NCBI Taxonomy" id="2741071"/>
    <lineage>
        <taxon>Bacteria</taxon>
        <taxon>Pseudomonadati</taxon>
        <taxon>Myxococcota</taxon>
        <taxon>Myxococcia</taxon>
        <taxon>Myxococcales</taxon>
        <taxon>Sorangiineae</taxon>
        <taxon>Pendulisporaceae</taxon>
        <taxon>Pendulispora</taxon>
    </lineage>
</organism>
<keyword evidence="8" id="KW-1185">Reference proteome</keyword>
<dbReference type="PANTHER" id="PTHR46056">
    <property type="entry name" value="LONG-CHAIN-ALCOHOL OXIDASE"/>
    <property type="match status" value="1"/>
</dbReference>
<dbReference type="Proteomes" id="UP001370348">
    <property type="component" value="Chromosome"/>
</dbReference>
<comment type="similarity">
    <text evidence="1">Belongs to the GMC oxidoreductase family.</text>
</comment>
<evidence type="ECO:0000313" key="7">
    <source>
        <dbReference type="EMBL" id="WXB18933.1"/>
    </source>
</evidence>
<evidence type="ECO:0000259" key="5">
    <source>
        <dbReference type="Pfam" id="PF00732"/>
    </source>
</evidence>
<dbReference type="InterPro" id="IPR036188">
    <property type="entry name" value="FAD/NAD-bd_sf"/>
</dbReference>
<dbReference type="SUPFAM" id="SSF54373">
    <property type="entry name" value="FAD-linked reductases, C-terminal domain"/>
    <property type="match status" value="1"/>
</dbReference>
<evidence type="ECO:0000259" key="6">
    <source>
        <dbReference type="Pfam" id="PF05199"/>
    </source>
</evidence>
<dbReference type="Pfam" id="PF05199">
    <property type="entry name" value="GMC_oxred_C"/>
    <property type="match status" value="1"/>
</dbReference>
<feature type="domain" description="Glucose-methanol-choline oxidoreductase C-terminal" evidence="6">
    <location>
        <begin position="404"/>
        <end position="522"/>
    </location>
</feature>
<evidence type="ECO:0000256" key="2">
    <source>
        <dbReference type="ARBA" id="ARBA00022630"/>
    </source>
</evidence>
<dbReference type="EMBL" id="CP089984">
    <property type="protein sequence ID" value="WXB18933.1"/>
    <property type="molecule type" value="Genomic_DNA"/>
</dbReference>
<evidence type="ECO:0000256" key="3">
    <source>
        <dbReference type="ARBA" id="ARBA00022827"/>
    </source>
</evidence>
<proteinExistence type="inferred from homology"/>
<feature type="domain" description="Glucose-methanol-choline oxidoreductase N-terminal" evidence="5">
    <location>
        <begin position="90"/>
        <end position="311"/>
    </location>
</feature>
<evidence type="ECO:0000256" key="1">
    <source>
        <dbReference type="ARBA" id="ARBA00010790"/>
    </source>
</evidence>
<dbReference type="RefSeq" id="WP_394828559.1">
    <property type="nucleotide sequence ID" value="NZ_CP089984.1"/>
</dbReference>
<dbReference type="PANTHER" id="PTHR46056:SF12">
    <property type="entry name" value="LONG-CHAIN-ALCOHOL OXIDASE"/>
    <property type="match status" value="1"/>
</dbReference>